<evidence type="ECO:0000313" key="3">
    <source>
        <dbReference type="EMBL" id="TXE27178.1"/>
    </source>
</evidence>
<sequence>MSKGDFGVGGGPVAKTDAYSNIGQIYRVNSSSANKPPATTGNVSAGVVCLPMDASPSAGYFAVVGGSVAAYVGFSGAAAGGITWTRIYTDKFPQPIDNDAVYPVGAPIPWPSDTIPSGFALMQGQTFDKSKYPKLAIAYSSGTLPDMRGWTIKGKPATGRAVLSQENDGVKSHNHTGTVSNTDLGTKATSSFDYGSKASNDSGDHVHQMKDYNSNTSLDGGSSSRHSIDDNRGFANTGIMQGAGSHAHWTNIGPHDHTTYIGPHGHSMTIDASGNPENTVKNIAFNYIVRLA</sequence>
<feature type="domain" description="Phage tail collar" evidence="2">
    <location>
        <begin position="105"/>
        <end position="152"/>
    </location>
</feature>
<dbReference type="PANTHER" id="PTHR35191">
    <property type="entry name" value="PROPHAGE SIDE TAIL FIBER PROTEIN HOMOLOG STFQ-RELATED"/>
    <property type="match status" value="1"/>
</dbReference>
<accession>A0A5C7C0V4</accession>
<dbReference type="InterPro" id="IPR051934">
    <property type="entry name" value="Phage_Tail_Fiber_Structural"/>
</dbReference>
<evidence type="ECO:0000259" key="2">
    <source>
        <dbReference type="Pfam" id="PF07484"/>
    </source>
</evidence>
<evidence type="ECO:0000256" key="1">
    <source>
        <dbReference type="SAM" id="MobiDB-lite"/>
    </source>
</evidence>
<organism evidence="3 4">
    <name type="scientific">Serratia marcescens</name>
    <dbReference type="NCBI Taxonomy" id="615"/>
    <lineage>
        <taxon>Bacteria</taxon>
        <taxon>Pseudomonadati</taxon>
        <taxon>Pseudomonadota</taxon>
        <taxon>Gammaproteobacteria</taxon>
        <taxon>Enterobacterales</taxon>
        <taxon>Yersiniaceae</taxon>
        <taxon>Serratia</taxon>
    </lineage>
</organism>
<protein>
    <submittedName>
        <fullName evidence="3">Tail fiber protein</fullName>
    </submittedName>
</protein>
<dbReference type="InterPro" id="IPR011083">
    <property type="entry name" value="Phage_tail_collar_dom"/>
</dbReference>
<name>A0A5C7C0V4_SERMA</name>
<dbReference type="AlphaFoldDB" id="A0A5C7C0V4"/>
<reference evidence="3 4" key="1">
    <citation type="submission" date="2019-07" db="EMBL/GenBank/DDBJ databases">
        <title>Serratia strains were isolated from fresh produce.</title>
        <authorList>
            <person name="Cho G.-S."/>
            <person name="Stein M."/>
            <person name="Lee W."/>
            <person name="Suh S.H."/>
            <person name="Franz C.M.A.P."/>
        </authorList>
    </citation>
    <scope>NUCLEOTIDE SEQUENCE [LARGE SCALE GENOMIC DNA]</scope>
    <source>
        <strain evidence="3 4">S16</strain>
    </source>
</reference>
<dbReference type="Pfam" id="PF07484">
    <property type="entry name" value="Collar"/>
    <property type="match status" value="1"/>
</dbReference>
<gene>
    <name evidence="3" type="ORF">FOT62_22850</name>
</gene>
<evidence type="ECO:0000313" key="4">
    <source>
        <dbReference type="Proteomes" id="UP000321126"/>
    </source>
</evidence>
<feature type="compositionally biased region" description="Polar residues" evidence="1">
    <location>
        <begin position="211"/>
        <end position="225"/>
    </location>
</feature>
<dbReference type="SUPFAM" id="SSF88874">
    <property type="entry name" value="Receptor-binding domain of short tail fibre protein gp12"/>
    <property type="match status" value="1"/>
</dbReference>
<dbReference type="EMBL" id="VOUQ01000019">
    <property type="protein sequence ID" value="TXE27178.1"/>
    <property type="molecule type" value="Genomic_DNA"/>
</dbReference>
<dbReference type="Proteomes" id="UP000321126">
    <property type="component" value="Unassembled WGS sequence"/>
</dbReference>
<feature type="region of interest" description="Disordered" evidence="1">
    <location>
        <begin position="166"/>
        <end position="234"/>
    </location>
</feature>
<dbReference type="PANTHER" id="PTHR35191:SF1">
    <property type="entry name" value="PROPHAGE SIDE TAIL FIBER PROTEIN HOMOLOG STFQ-RELATED"/>
    <property type="match status" value="1"/>
</dbReference>
<comment type="caution">
    <text evidence="3">The sequence shown here is derived from an EMBL/GenBank/DDBJ whole genome shotgun (WGS) entry which is preliminary data.</text>
</comment>
<dbReference type="InterPro" id="IPR037053">
    <property type="entry name" value="Phage_tail_collar_dom_sf"/>
</dbReference>
<feature type="compositionally biased region" description="Polar residues" evidence="1">
    <location>
        <begin position="175"/>
        <end position="201"/>
    </location>
</feature>
<dbReference type="Gene3D" id="3.90.1340.10">
    <property type="entry name" value="Phage tail collar domain"/>
    <property type="match status" value="1"/>
</dbReference>
<proteinExistence type="predicted"/>